<dbReference type="SUPFAM" id="SSF52402">
    <property type="entry name" value="Adenine nucleotide alpha hydrolases-like"/>
    <property type="match status" value="2"/>
</dbReference>
<dbReference type="InterPro" id="IPR006015">
    <property type="entry name" value="Universal_stress_UspA"/>
</dbReference>
<dbReference type="EMBL" id="SNXE01000007">
    <property type="protein sequence ID" value="TDP07693.1"/>
    <property type="molecule type" value="Genomic_DNA"/>
</dbReference>
<dbReference type="Proteomes" id="UP000295357">
    <property type="component" value="Unassembled WGS sequence"/>
</dbReference>
<reference evidence="5 6" key="1">
    <citation type="submission" date="2019-03" db="EMBL/GenBank/DDBJ databases">
        <title>Genomic Encyclopedia of Type Strains, Phase IV (KMG-IV): sequencing the most valuable type-strain genomes for metagenomic binning, comparative biology and taxonomic classification.</title>
        <authorList>
            <person name="Goeker M."/>
        </authorList>
    </citation>
    <scope>NUCLEOTIDE SEQUENCE [LARGE SCALE GENOMIC DNA]</scope>
    <source>
        <strain evidence="5 6">DSM 25082</strain>
    </source>
</reference>
<dbReference type="PANTHER" id="PTHR46268:SF27">
    <property type="entry name" value="UNIVERSAL STRESS PROTEIN RV2623"/>
    <property type="match status" value="1"/>
</dbReference>
<keyword evidence="3" id="KW-0067">ATP-binding</keyword>
<name>A0A4R6N169_9BURK</name>
<keyword evidence="2" id="KW-0547">Nucleotide-binding</keyword>
<evidence type="ECO:0000259" key="4">
    <source>
        <dbReference type="Pfam" id="PF00582"/>
    </source>
</evidence>
<dbReference type="PRINTS" id="PR01438">
    <property type="entry name" value="UNVRSLSTRESS"/>
</dbReference>
<dbReference type="CDD" id="cd00293">
    <property type="entry name" value="USP-like"/>
    <property type="match status" value="2"/>
</dbReference>
<comment type="similarity">
    <text evidence="1">Belongs to the universal stress protein A family.</text>
</comment>
<proteinExistence type="inferred from homology"/>
<feature type="domain" description="UspA" evidence="4">
    <location>
        <begin position="6"/>
        <end position="145"/>
    </location>
</feature>
<evidence type="ECO:0000313" key="6">
    <source>
        <dbReference type="Proteomes" id="UP000295357"/>
    </source>
</evidence>
<organism evidence="5 6">
    <name type="scientific">Roseateles asaccharophilus</name>
    <dbReference type="NCBI Taxonomy" id="582607"/>
    <lineage>
        <taxon>Bacteria</taxon>
        <taxon>Pseudomonadati</taxon>
        <taxon>Pseudomonadota</taxon>
        <taxon>Betaproteobacteria</taxon>
        <taxon>Burkholderiales</taxon>
        <taxon>Sphaerotilaceae</taxon>
        <taxon>Roseateles</taxon>
    </lineage>
</organism>
<feature type="domain" description="UspA" evidence="4">
    <location>
        <begin position="152"/>
        <end position="291"/>
    </location>
</feature>
<evidence type="ECO:0000256" key="3">
    <source>
        <dbReference type="ARBA" id="ARBA00022840"/>
    </source>
</evidence>
<evidence type="ECO:0000313" key="5">
    <source>
        <dbReference type="EMBL" id="TDP07693.1"/>
    </source>
</evidence>
<dbReference type="GO" id="GO:0005524">
    <property type="term" value="F:ATP binding"/>
    <property type="evidence" value="ECO:0007669"/>
    <property type="project" value="UniProtKB-KW"/>
</dbReference>
<gene>
    <name evidence="5" type="ORF">DFR39_107226</name>
</gene>
<dbReference type="AlphaFoldDB" id="A0A4R6N169"/>
<accession>A0A4R6N169</accession>
<dbReference type="Gene3D" id="3.40.50.620">
    <property type="entry name" value="HUPs"/>
    <property type="match status" value="2"/>
</dbReference>
<dbReference type="Pfam" id="PF00582">
    <property type="entry name" value="Usp"/>
    <property type="match status" value="2"/>
</dbReference>
<dbReference type="PANTHER" id="PTHR46268">
    <property type="entry name" value="STRESS RESPONSE PROTEIN NHAX"/>
    <property type="match status" value="1"/>
</dbReference>
<sequence length="297" mass="32323">MNHLGTILAATDFSGPARHAAERAARLAHETGAPLTLMHVLPGGPLQELRQWLASAHAIEQELHAEVQRQLHSLALELQRSQHLSLREVCASGSVLEEIGREAEAQDAALLVLGARGAGFLSQLVLGSTSERLLRRSTRPLLVVRQAPHEPYRRVLVALDFSPWSAHAITLAHRVAPHARLTLFNAYQVPFEEKLHFAGVDTATIDQYRQHARAEATRRVHALAAASGLKPGHWDPCIVEGEAWQRIVEHEQEKGCDLVVLGKHGLSAAEELLLGSVTKHVLAVGSTDVLISTAHTA</sequence>
<dbReference type="OrthoDB" id="9792500at2"/>
<protein>
    <submittedName>
        <fullName evidence="5">Nucleotide-binding universal stress UspA family protein</fullName>
    </submittedName>
</protein>
<evidence type="ECO:0000256" key="1">
    <source>
        <dbReference type="ARBA" id="ARBA00008791"/>
    </source>
</evidence>
<dbReference type="InterPro" id="IPR006016">
    <property type="entry name" value="UspA"/>
</dbReference>
<dbReference type="RefSeq" id="WP_133604546.1">
    <property type="nucleotide sequence ID" value="NZ_JAUFPJ010000008.1"/>
</dbReference>
<comment type="caution">
    <text evidence="5">The sequence shown here is derived from an EMBL/GenBank/DDBJ whole genome shotgun (WGS) entry which is preliminary data.</text>
</comment>
<keyword evidence="6" id="KW-1185">Reference proteome</keyword>
<dbReference type="InterPro" id="IPR014729">
    <property type="entry name" value="Rossmann-like_a/b/a_fold"/>
</dbReference>
<evidence type="ECO:0000256" key="2">
    <source>
        <dbReference type="ARBA" id="ARBA00022741"/>
    </source>
</evidence>